<feature type="transmembrane region" description="Helical" evidence="1">
    <location>
        <begin position="66"/>
        <end position="85"/>
    </location>
</feature>
<evidence type="ECO:0000256" key="1">
    <source>
        <dbReference type="SAM" id="Phobius"/>
    </source>
</evidence>
<dbReference type="Proteomes" id="UP001629113">
    <property type="component" value="Unassembled WGS sequence"/>
</dbReference>
<protein>
    <submittedName>
        <fullName evidence="2">Uncharacterized protein</fullName>
    </submittedName>
</protein>
<gene>
    <name evidence="2" type="ORF">PVAG01_06688</name>
</gene>
<keyword evidence="3" id="KW-1185">Reference proteome</keyword>
<accession>A0ABR4PGR9</accession>
<keyword evidence="1" id="KW-0812">Transmembrane</keyword>
<name>A0ABR4PGR9_9HELO</name>
<comment type="caution">
    <text evidence="2">The sequence shown here is derived from an EMBL/GenBank/DDBJ whole genome shotgun (WGS) entry which is preliminary data.</text>
</comment>
<evidence type="ECO:0000313" key="2">
    <source>
        <dbReference type="EMBL" id="KAL3422532.1"/>
    </source>
</evidence>
<reference evidence="2 3" key="1">
    <citation type="submission" date="2024-06" db="EMBL/GenBank/DDBJ databases">
        <title>Complete genome of Phlyctema vagabunda strain 19-DSS-EL-015.</title>
        <authorList>
            <person name="Fiorenzani C."/>
        </authorList>
    </citation>
    <scope>NUCLEOTIDE SEQUENCE [LARGE SCALE GENOMIC DNA]</scope>
    <source>
        <strain evidence="2 3">19-DSS-EL-015</strain>
    </source>
</reference>
<organism evidence="2 3">
    <name type="scientific">Phlyctema vagabunda</name>
    <dbReference type="NCBI Taxonomy" id="108571"/>
    <lineage>
        <taxon>Eukaryota</taxon>
        <taxon>Fungi</taxon>
        <taxon>Dikarya</taxon>
        <taxon>Ascomycota</taxon>
        <taxon>Pezizomycotina</taxon>
        <taxon>Leotiomycetes</taxon>
        <taxon>Helotiales</taxon>
        <taxon>Dermateaceae</taxon>
        <taxon>Phlyctema</taxon>
    </lineage>
</organism>
<sequence length="89" mass="9877">MAPITRFSTALLRSSTSLSAPLLRNAASKRSFSLGSHVFESVTNVKNAAKPDWGRQLRHVGDVSKFYFPFFGFFLGWVFVAEKAVDGHL</sequence>
<proteinExistence type="predicted"/>
<keyword evidence="1" id="KW-0472">Membrane</keyword>
<evidence type="ECO:0000313" key="3">
    <source>
        <dbReference type="Proteomes" id="UP001629113"/>
    </source>
</evidence>
<dbReference type="EMBL" id="JBFCZG010000005">
    <property type="protein sequence ID" value="KAL3422532.1"/>
    <property type="molecule type" value="Genomic_DNA"/>
</dbReference>
<keyword evidence="1" id="KW-1133">Transmembrane helix</keyword>